<dbReference type="AlphaFoldDB" id="A0A3P7P0F0"/>
<feature type="compositionally biased region" description="Polar residues" evidence="1">
    <location>
        <begin position="1"/>
        <end position="10"/>
    </location>
</feature>
<organism evidence="2 3">
    <name type="scientific">Dibothriocephalus latus</name>
    <name type="common">Fish tapeworm</name>
    <name type="synonym">Diphyllobothrium latum</name>
    <dbReference type="NCBI Taxonomy" id="60516"/>
    <lineage>
        <taxon>Eukaryota</taxon>
        <taxon>Metazoa</taxon>
        <taxon>Spiralia</taxon>
        <taxon>Lophotrochozoa</taxon>
        <taxon>Platyhelminthes</taxon>
        <taxon>Cestoda</taxon>
        <taxon>Eucestoda</taxon>
        <taxon>Diphyllobothriidea</taxon>
        <taxon>Diphyllobothriidae</taxon>
        <taxon>Dibothriocephalus</taxon>
    </lineage>
</organism>
<evidence type="ECO:0000313" key="3">
    <source>
        <dbReference type="Proteomes" id="UP000281553"/>
    </source>
</evidence>
<keyword evidence="3" id="KW-1185">Reference proteome</keyword>
<dbReference type="EMBL" id="UYRU01058921">
    <property type="protein sequence ID" value="VDN14329.1"/>
    <property type="molecule type" value="Genomic_DNA"/>
</dbReference>
<reference evidence="2 3" key="1">
    <citation type="submission" date="2018-11" db="EMBL/GenBank/DDBJ databases">
        <authorList>
            <consortium name="Pathogen Informatics"/>
        </authorList>
    </citation>
    <scope>NUCLEOTIDE SEQUENCE [LARGE SCALE GENOMIC DNA]</scope>
</reference>
<feature type="region of interest" description="Disordered" evidence="1">
    <location>
        <begin position="205"/>
        <end position="231"/>
    </location>
</feature>
<dbReference type="Proteomes" id="UP000281553">
    <property type="component" value="Unassembled WGS sequence"/>
</dbReference>
<dbReference type="OrthoDB" id="6255275at2759"/>
<evidence type="ECO:0000313" key="2">
    <source>
        <dbReference type="EMBL" id="VDN14329.1"/>
    </source>
</evidence>
<protein>
    <submittedName>
        <fullName evidence="2">Uncharacterized protein</fullName>
    </submittedName>
</protein>
<evidence type="ECO:0000256" key="1">
    <source>
        <dbReference type="SAM" id="MobiDB-lite"/>
    </source>
</evidence>
<proteinExistence type="predicted"/>
<feature type="region of interest" description="Disordered" evidence="1">
    <location>
        <begin position="1"/>
        <end position="20"/>
    </location>
</feature>
<feature type="non-terminal residue" evidence="2">
    <location>
        <position position="400"/>
    </location>
</feature>
<sequence length="400" mass="43648">MAPQSPSDSKTFAEPASHNLPVVVTPVPSRRSRRQAVWNNELGTQQQYSVPDRASHVPNVVLLNRNDNKCSPEAKPSVRRAVGNAETPDIRSLCRTDTYNYLKVSPTKREELAWLIEDSVSAFASSPEVEFFHGLSILSQLPQSVGTRSHCSADRLTSLCQALTHLLRLIRNRLNRYFDFFFRYRTQQGGFGCLSSNASASASKQDLSTSRAAEETSITTDTSSSPMELSDDPFAGAPASQVKFIFLAILSTSGAFACLQQLLLLIQAFSTSGVNNQRSAIALREVASLVGWTISSVAHLLIGPSNRRGPDGRALRDLRPGWTRELTALAEFSIYLASLLSPELTSEVDLAVCNPNGPSSPHNSCWWPPSLSAVLIIADQVMRIEGKEDNKKVEASAEGT</sequence>
<gene>
    <name evidence="2" type="ORF">DILT_LOCUS10160</name>
</gene>
<name>A0A3P7P0F0_DIBLA</name>
<feature type="compositionally biased region" description="Low complexity" evidence="1">
    <location>
        <begin position="216"/>
        <end position="225"/>
    </location>
</feature>
<accession>A0A3P7P0F0</accession>